<feature type="region of interest" description="Disordered" evidence="1">
    <location>
        <begin position="228"/>
        <end position="271"/>
    </location>
</feature>
<evidence type="ECO:0000256" key="1">
    <source>
        <dbReference type="SAM" id="MobiDB-lite"/>
    </source>
</evidence>
<organism evidence="3 4">
    <name type="scientific">Fibrella forsythiae</name>
    <dbReference type="NCBI Taxonomy" id="2817061"/>
    <lineage>
        <taxon>Bacteria</taxon>
        <taxon>Pseudomonadati</taxon>
        <taxon>Bacteroidota</taxon>
        <taxon>Cytophagia</taxon>
        <taxon>Cytophagales</taxon>
        <taxon>Spirosomataceae</taxon>
        <taxon>Fibrella</taxon>
    </lineage>
</organism>
<protein>
    <recommendedName>
        <fullName evidence="5">TIGR04222 domain-containing membrane protein</fullName>
    </recommendedName>
</protein>
<feature type="compositionally biased region" description="Low complexity" evidence="1">
    <location>
        <begin position="254"/>
        <end position="271"/>
    </location>
</feature>
<dbReference type="Proteomes" id="UP000664628">
    <property type="component" value="Unassembled WGS sequence"/>
</dbReference>
<gene>
    <name evidence="3" type="ORF">J2I46_21140</name>
</gene>
<feature type="transmembrane region" description="Helical" evidence="2">
    <location>
        <begin position="173"/>
        <end position="194"/>
    </location>
</feature>
<feature type="compositionally biased region" description="Low complexity" evidence="1">
    <location>
        <begin position="231"/>
        <end position="242"/>
    </location>
</feature>
<dbReference type="EMBL" id="JAFMYW010000007">
    <property type="protein sequence ID" value="MBO0951104.1"/>
    <property type="molecule type" value="Genomic_DNA"/>
</dbReference>
<keyword evidence="2" id="KW-1133">Transmembrane helix</keyword>
<evidence type="ECO:0008006" key="5">
    <source>
        <dbReference type="Google" id="ProtNLM"/>
    </source>
</evidence>
<sequence>MRATIKCMSEDEVVLWTKLSTFSIDGSDSRLARPSLTFAARLARENGWTAAYTQRVMEEYRKFLFLCCVTPTGVTPSDPVDQAWHLHLTYTKSYWDDLCRNTLGRDINHNPTKGGASEGQKFDGMYSHSQLLYAHYFGTPPPADIWHNNQQRFSDIDFERVNRRTNWIVRKPNWIRAEPLLLGLIVAAVSGLFLQASGGALLAFLVGFFLIGLWIYSVWIDFSASNRPGNGSDSSGCSSADSGDGHHGSHAGDSDSSGDSGCSASGCSSGD</sequence>
<keyword evidence="2" id="KW-0812">Transmembrane</keyword>
<evidence type="ECO:0000256" key="2">
    <source>
        <dbReference type="SAM" id="Phobius"/>
    </source>
</evidence>
<comment type="caution">
    <text evidence="3">The sequence shown here is derived from an EMBL/GenBank/DDBJ whole genome shotgun (WGS) entry which is preliminary data.</text>
</comment>
<evidence type="ECO:0000313" key="3">
    <source>
        <dbReference type="EMBL" id="MBO0951104.1"/>
    </source>
</evidence>
<feature type="transmembrane region" description="Helical" evidence="2">
    <location>
        <begin position="200"/>
        <end position="219"/>
    </location>
</feature>
<evidence type="ECO:0000313" key="4">
    <source>
        <dbReference type="Proteomes" id="UP000664628"/>
    </source>
</evidence>
<proteinExistence type="predicted"/>
<dbReference type="RefSeq" id="WP_207331061.1">
    <property type="nucleotide sequence ID" value="NZ_JAFMYW010000007.1"/>
</dbReference>
<feature type="compositionally biased region" description="Basic and acidic residues" evidence="1">
    <location>
        <begin position="243"/>
        <end position="253"/>
    </location>
</feature>
<reference evidence="3 4" key="1">
    <citation type="submission" date="2021-03" db="EMBL/GenBank/DDBJ databases">
        <title>Fibrella sp. HMF5405 genome sequencing and assembly.</title>
        <authorList>
            <person name="Kang H."/>
            <person name="Kim H."/>
            <person name="Bae S."/>
            <person name="Joh K."/>
        </authorList>
    </citation>
    <scope>NUCLEOTIDE SEQUENCE [LARGE SCALE GENOMIC DNA]</scope>
    <source>
        <strain evidence="3 4">HMF5405</strain>
    </source>
</reference>
<name>A0ABS3JPH2_9BACT</name>
<accession>A0ABS3JPH2</accession>
<keyword evidence="4" id="KW-1185">Reference proteome</keyword>
<keyword evidence="2" id="KW-0472">Membrane</keyword>